<reference evidence="2" key="1">
    <citation type="submission" date="2021-02" db="EMBL/GenBank/DDBJ databases">
        <authorList>
            <person name="Dougan E. K."/>
            <person name="Rhodes N."/>
            <person name="Thang M."/>
            <person name="Chan C."/>
        </authorList>
    </citation>
    <scope>NUCLEOTIDE SEQUENCE</scope>
</reference>
<proteinExistence type="predicted"/>
<organism evidence="2 3">
    <name type="scientific">Polarella glacialis</name>
    <name type="common">Dinoflagellate</name>
    <dbReference type="NCBI Taxonomy" id="89957"/>
    <lineage>
        <taxon>Eukaryota</taxon>
        <taxon>Sar</taxon>
        <taxon>Alveolata</taxon>
        <taxon>Dinophyceae</taxon>
        <taxon>Suessiales</taxon>
        <taxon>Suessiaceae</taxon>
        <taxon>Polarella</taxon>
    </lineage>
</organism>
<comment type="caution">
    <text evidence="2">The sequence shown here is derived from an EMBL/GenBank/DDBJ whole genome shotgun (WGS) entry which is preliminary data.</text>
</comment>
<gene>
    <name evidence="2" type="ORF">PGLA1383_LOCUS15331</name>
</gene>
<protein>
    <submittedName>
        <fullName evidence="2">Uncharacterized protein</fullName>
    </submittedName>
</protein>
<name>A0A813E704_POLGL</name>
<feature type="region of interest" description="Disordered" evidence="1">
    <location>
        <begin position="1"/>
        <end position="85"/>
    </location>
</feature>
<dbReference type="Proteomes" id="UP000654075">
    <property type="component" value="Unassembled WGS sequence"/>
</dbReference>
<accession>A0A813E704</accession>
<dbReference type="AlphaFoldDB" id="A0A813E704"/>
<evidence type="ECO:0000313" key="3">
    <source>
        <dbReference type="Proteomes" id="UP000654075"/>
    </source>
</evidence>
<keyword evidence="3" id="KW-1185">Reference proteome</keyword>
<evidence type="ECO:0000313" key="2">
    <source>
        <dbReference type="EMBL" id="CAE8596873.1"/>
    </source>
</evidence>
<evidence type="ECO:0000256" key="1">
    <source>
        <dbReference type="SAM" id="MobiDB-lite"/>
    </source>
</evidence>
<feature type="non-terminal residue" evidence="2">
    <location>
        <position position="85"/>
    </location>
</feature>
<dbReference type="EMBL" id="CAJNNV010008986">
    <property type="protein sequence ID" value="CAE8596873.1"/>
    <property type="molecule type" value="Genomic_DNA"/>
</dbReference>
<sequence>ASPWSGTTPGVFGHCGGTSPAAGHHIGQSIPVPVQRGFSSPSSAPGAHSEAVRAQLVVRAGPSPAASRPGGAGVAGMWVRDPDAA</sequence>